<geneLocation type="plastid" evidence="2"/>
<dbReference type="Pfam" id="PF07444">
    <property type="entry name" value="Ycf66_N"/>
    <property type="match status" value="1"/>
</dbReference>
<protein>
    <submittedName>
        <fullName evidence="2">Hypothetical chloroplast RF66</fullName>
    </submittedName>
</protein>
<proteinExistence type="predicted"/>
<keyword evidence="1" id="KW-0812">Transmembrane</keyword>
<dbReference type="RefSeq" id="YP_009555466.1">
    <property type="nucleotide sequence ID" value="NC_040923.1"/>
</dbReference>
<gene>
    <name evidence="2" type="primary">ycf66</name>
</gene>
<reference evidence="2" key="1">
    <citation type="journal article" date="2018" name="New Phytol.">
        <title>Lycophyte plastid genomics: extreme variation in GC, gene and intron content and multiple inversions between a direct and inverted orientation of the rRNA repeat.</title>
        <authorList>
            <person name="Mower J.P."/>
            <person name="Ma P.F."/>
            <person name="Grewe F."/>
            <person name="Taylor A."/>
            <person name="Michael T.P."/>
            <person name="VanBuren R."/>
            <person name="Qiu Y.L."/>
        </authorList>
    </citation>
    <scope>NUCLEOTIDE SEQUENCE</scope>
</reference>
<feature type="transmembrane region" description="Helical" evidence="1">
    <location>
        <begin position="39"/>
        <end position="57"/>
    </location>
</feature>
<feature type="transmembrane region" description="Helical" evidence="1">
    <location>
        <begin position="6"/>
        <end position="27"/>
    </location>
</feature>
<dbReference type="GeneID" id="39109299"/>
<feature type="transmembrane region" description="Helical" evidence="1">
    <location>
        <begin position="63"/>
        <end position="84"/>
    </location>
</feature>
<dbReference type="InterPro" id="IPR010004">
    <property type="entry name" value="Uncharacterised_Ycf66"/>
</dbReference>
<evidence type="ECO:0000256" key="1">
    <source>
        <dbReference type="SAM" id="Phobius"/>
    </source>
</evidence>
<keyword evidence="1" id="KW-0472">Membrane</keyword>
<name>A0A3T0I9E8_DENOS</name>
<dbReference type="EMBL" id="MH549637">
    <property type="protein sequence ID" value="AZU95320.1"/>
    <property type="molecule type" value="Genomic_DNA"/>
</dbReference>
<sequence>MIYMELGPSTLVGIGLVSVGILLYALGEREPNVSRDYDFFFSSIGLLCGGIPIFQGWRLDPILLLSQMLLSGTAISFTAESLYLRTIGNDTTKSSFRKKYKFFNKRKEFFDFGNESIYRNFELGMKKRSLYKKWEGIYYTIHIPYGNRKKHEKRIEL</sequence>
<dbReference type="AlphaFoldDB" id="A0A3T0I9E8"/>
<keyword evidence="2" id="KW-0934">Plastid</keyword>
<accession>A0A3T0I9E8</accession>
<evidence type="ECO:0000313" key="2">
    <source>
        <dbReference type="EMBL" id="AZU95320.1"/>
    </source>
</evidence>
<organism evidence="2">
    <name type="scientific">Dendrolycopodium obscurum</name>
    <name type="common">Flat-branched tree-clubmoss</name>
    <name type="synonym">Lycopodium obscurum</name>
    <dbReference type="NCBI Taxonomy" id="62333"/>
    <lineage>
        <taxon>Eukaryota</taxon>
        <taxon>Viridiplantae</taxon>
        <taxon>Streptophyta</taxon>
        <taxon>Embryophyta</taxon>
        <taxon>Tracheophyta</taxon>
        <taxon>Lycopodiopsida</taxon>
        <taxon>Lycopodiales</taxon>
        <taxon>Lycopodiaceae</taxon>
        <taxon>Lycopodioideae</taxon>
        <taxon>Dendrolycopodium</taxon>
    </lineage>
</organism>
<keyword evidence="1" id="KW-1133">Transmembrane helix</keyword>